<dbReference type="InterPro" id="IPR029184">
    <property type="entry name" value="Sas4_dom"/>
</dbReference>
<evidence type="ECO:0000313" key="3">
    <source>
        <dbReference type="EMBL" id="KAF9074864.1"/>
    </source>
</evidence>
<evidence type="ECO:0000313" key="4">
    <source>
        <dbReference type="Proteomes" id="UP000772434"/>
    </source>
</evidence>
<gene>
    <name evidence="3" type="ORF">BDP27DRAFT_1399240</name>
</gene>
<comment type="caution">
    <text evidence="3">The sequence shown here is derived from an EMBL/GenBank/DDBJ whole genome shotgun (WGS) entry which is preliminary data.</text>
</comment>
<feature type="compositionally biased region" description="Polar residues" evidence="1">
    <location>
        <begin position="321"/>
        <end position="331"/>
    </location>
</feature>
<feature type="region of interest" description="Disordered" evidence="1">
    <location>
        <begin position="445"/>
        <end position="475"/>
    </location>
</feature>
<reference evidence="3" key="1">
    <citation type="submission" date="2020-11" db="EMBL/GenBank/DDBJ databases">
        <authorList>
            <consortium name="DOE Joint Genome Institute"/>
            <person name="Ahrendt S."/>
            <person name="Riley R."/>
            <person name="Andreopoulos W."/>
            <person name="Labutti K."/>
            <person name="Pangilinan J."/>
            <person name="Ruiz-Duenas F.J."/>
            <person name="Barrasa J.M."/>
            <person name="Sanchez-Garcia M."/>
            <person name="Camarero S."/>
            <person name="Miyauchi S."/>
            <person name="Serrano A."/>
            <person name="Linde D."/>
            <person name="Babiker R."/>
            <person name="Drula E."/>
            <person name="Ayuso-Fernandez I."/>
            <person name="Pacheco R."/>
            <person name="Padilla G."/>
            <person name="Ferreira P."/>
            <person name="Barriuso J."/>
            <person name="Kellner H."/>
            <person name="Castanera R."/>
            <person name="Alfaro M."/>
            <person name="Ramirez L."/>
            <person name="Pisabarro A.G."/>
            <person name="Kuo A."/>
            <person name="Tritt A."/>
            <person name="Lipzen A."/>
            <person name="He G."/>
            <person name="Yan M."/>
            <person name="Ng V."/>
            <person name="Cullen D."/>
            <person name="Martin F."/>
            <person name="Rosso M.-N."/>
            <person name="Henrissat B."/>
            <person name="Hibbett D."/>
            <person name="Martinez A.T."/>
            <person name="Grigoriev I.V."/>
        </authorList>
    </citation>
    <scope>NUCLEOTIDE SEQUENCE</scope>
    <source>
        <strain evidence="3">AH 40177</strain>
    </source>
</reference>
<dbReference type="SMART" id="SM01300">
    <property type="entry name" value="PEHE"/>
    <property type="match status" value="1"/>
</dbReference>
<feature type="region of interest" description="Disordered" evidence="1">
    <location>
        <begin position="501"/>
        <end position="522"/>
    </location>
</feature>
<feature type="region of interest" description="Disordered" evidence="1">
    <location>
        <begin position="1"/>
        <end position="27"/>
    </location>
</feature>
<accession>A0A9P5PYD7</accession>
<evidence type="ECO:0000259" key="2">
    <source>
        <dbReference type="SMART" id="SM01300"/>
    </source>
</evidence>
<keyword evidence="4" id="KW-1185">Reference proteome</keyword>
<dbReference type="Pfam" id="PF15460">
    <property type="entry name" value="SAS4"/>
    <property type="match status" value="1"/>
</dbReference>
<dbReference type="InterPro" id="IPR029332">
    <property type="entry name" value="PEHE_dom"/>
</dbReference>
<feature type="compositionally biased region" description="Low complexity" evidence="1">
    <location>
        <begin position="505"/>
        <end position="522"/>
    </location>
</feature>
<feature type="region of interest" description="Disordered" evidence="1">
    <location>
        <begin position="253"/>
        <end position="332"/>
    </location>
</feature>
<organism evidence="3 4">
    <name type="scientific">Rhodocollybia butyracea</name>
    <dbReference type="NCBI Taxonomy" id="206335"/>
    <lineage>
        <taxon>Eukaryota</taxon>
        <taxon>Fungi</taxon>
        <taxon>Dikarya</taxon>
        <taxon>Basidiomycota</taxon>
        <taxon>Agaricomycotina</taxon>
        <taxon>Agaricomycetes</taxon>
        <taxon>Agaricomycetidae</taxon>
        <taxon>Agaricales</taxon>
        <taxon>Marasmiineae</taxon>
        <taxon>Omphalotaceae</taxon>
        <taxon>Rhodocollybia</taxon>
    </lineage>
</organism>
<dbReference type="Proteomes" id="UP000772434">
    <property type="component" value="Unassembled WGS sequence"/>
</dbReference>
<feature type="compositionally biased region" description="Acidic residues" evidence="1">
    <location>
        <begin position="269"/>
        <end position="281"/>
    </location>
</feature>
<dbReference type="OrthoDB" id="2555515at2759"/>
<protein>
    <recommendedName>
        <fullName evidence="2">PEHE domain-containing protein</fullName>
    </recommendedName>
</protein>
<name>A0A9P5PYD7_9AGAR</name>
<evidence type="ECO:0000256" key="1">
    <source>
        <dbReference type="SAM" id="MobiDB-lite"/>
    </source>
</evidence>
<proteinExistence type="predicted"/>
<feature type="compositionally biased region" description="Basic residues" evidence="1">
    <location>
        <begin position="288"/>
        <end position="300"/>
    </location>
</feature>
<feature type="compositionally biased region" description="Polar residues" evidence="1">
    <location>
        <begin position="253"/>
        <end position="262"/>
    </location>
</feature>
<dbReference type="GO" id="GO:0000123">
    <property type="term" value="C:histone acetyltransferase complex"/>
    <property type="evidence" value="ECO:0007669"/>
    <property type="project" value="UniProtKB-ARBA"/>
</dbReference>
<dbReference type="EMBL" id="JADNRY010000011">
    <property type="protein sequence ID" value="KAF9074864.1"/>
    <property type="molecule type" value="Genomic_DNA"/>
</dbReference>
<dbReference type="AlphaFoldDB" id="A0A9P5PYD7"/>
<feature type="domain" description="PEHE" evidence="2">
    <location>
        <begin position="97"/>
        <end position="228"/>
    </location>
</feature>
<feature type="region of interest" description="Disordered" evidence="1">
    <location>
        <begin position="635"/>
        <end position="655"/>
    </location>
</feature>
<sequence length="655" mass="73335">MATSPLSLPKRILPSRSARRGGPGVGTCEADTMIIEQIRRQAKDEPLIPKDTQFFLTTDPVLAPSNVSSSLQINSGAYERYFERPEVIKAYREQQAIETPVFESTEGEGIVSRFRPRIGETQAVDTSDEAYLQRHRKYEKHEKSQRLREKEKLQHEQYKLHERVEQLRAMDYAAFLTLPASDFPPHPDGEVHEEDGQALLNGASIAEGERRRKAMLTVAESLEERYRILLPRRKTNTIATDGEIEDNNVSLVASTSTSNQIPQPHPDDRESEVEDKEEEGGDSNKQSLKLKIKLASKKKSQSGEPPARRGRPPKNKDMLQKGQNLPSTSQPGILPAVDALRVISTLHQPGTPPPEHPKSAVQPPLVNTPRIISSLPTPAVESPMFPEIAVLAPEFDQIQPDDIDQLVEAPPPHSTLELPASAINGELAQNRKLHPSSEDVYEPMDMSTPSMDIDELATTPAPEPPHAPHRPLKKRRKIVTLEEPETSASVPPFGITPIPIPAHDTVSAPTRRSVSRAPARPSSKTCGLVLAAQNLEHGGSRMRRQRHNLAWGFKIPVDVTAMEMDFELPLWLLRDDIFQLKYSEYAGVEEDPKFLKFAQQMNPLFKLDTKFTEGRRIPTPESEILIRALDMAHREHGEDSQSEDEVAERGKRRVI</sequence>